<name>A0A2P6TGT7_CHLSO</name>
<evidence type="ECO:0000256" key="2">
    <source>
        <dbReference type="SAM" id="SignalP"/>
    </source>
</evidence>
<keyword evidence="2" id="KW-0732">Signal</keyword>
<accession>A0A2P6TGT7</accession>
<dbReference type="EMBL" id="LHPG02000016">
    <property type="protein sequence ID" value="PRW33507.1"/>
    <property type="molecule type" value="Genomic_DNA"/>
</dbReference>
<organism evidence="3 4">
    <name type="scientific">Chlorella sorokiniana</name>
    <name type="common">Freshwater green alga</name>
    <dbReference type="NCBI Taxonomy" id="3076"/>
    <lineage>
        <taxon>Eukaryota</taxon>
        <taxon>Viridiplantae</taxon>
        <taxon>Chlorophyta</taxon>
        <taxon>core chlorophytes</taxon>
        <taxon>Trebouxiophyceae</taxon>
        <taxon>Chlorellales</taxon>
        <taxon>Chlorellaceae</taxon>
        <taxon>Chlorella clade</taxon>
        <taxon>Chlorella</taxon>
    </lineage>
</organism>
<dbReference type="GO" id="GO:0004497">
    <property type="term" value="F:monooxygenase activity"/>
    <property type="evidence" value="ECO:0007669"/>
    <property type="project" value="UniProtKB-KW"/>
</dbReference>
<sequence>MRCIALALCLCAALVGSAVARPGGWGFGGGGDGRRGDRLGRPGWGQDDPDAINVTIGIDRDAFLTGALNEDFCAEVSTAGKAGGWQKIDTVEDINDLELADEEIRNVTLAVMTRALPRRSLLRCRPENRTESIEGCSRVVAGTEYQLRLTVTCERRNRTDGAAVEVTGVVDALVAIPANDVPSINITGVELSIGDEWVNATELWQGMWRPGSDGPVAGGFPLPGMGGGWQQTGPVIDPMGPQDPSKDQGTAKDQPAGKDQPAAPPKPQGDDEPLV</sequence>
<evidence type="ECO:0000313" key="3">
    <source>
        <dbReference type="EMBL" id="PRW33507.1"/>
    </source>
</evidence>
<gene>
    <name evidence="3" type="ORF">C2E21_7519</name>
</gene>
<keyword evidence="4" id="KW-1185">Reference proteome</keyword>
<evidence type="ECO:0000313" key="4">
    <source>
        <dbReference type="Proteomes" id="UP000239899"/>
    </source>
</evidence>
<dbReference type="AlphaFoldDB" id="A0A2P6TGT7"/>
<proteinExistence type="predicted"/>
<feature type="signal peptide" evidence="2">
    <location>
        <begin position="1"/>
        <end position="20"/>
    </location>
</feature>
<protein>
    <submittedName>
        <fullName evidence="3">Beta-carotene 15,15-monooxygenase</fullName>
    </submittedName>
</protein>
<evidence type="ECO:0000256" key="1">
    <source>
        <dbReference type="SAM" id="MobiDB-lite"/>
    </source>
</evidence>
<reference evidence="3 4" key="1">
    <citation type="journal article" date="2018" name="Plant J.">
        <title>Genome sequences of Chlorella sorokiniana UTEX 1602 and Micractinium conductrix SAG 241.80: implications to maltose excretion by a green alga.</title>
        <authorList>
            <person name="Arriola M.B."/>
            <person name="Velmurugan N."/>
            <person name="Zhang Y."/>
            <person name="Plunkett M.H."/>
            <person name="Hondzo H."/>
            <person name="Barney B.M."/>
        </authorList>
    </citation>
    <scope>NUCLEOTIDE SEQUENCE [LARGE SCALE GENOMIC DNA]</scope>
    <source>
        <strain evidence="4">UTEX 1602</strain>
    </source>
</reference>
<dbReference type="Proteomes" id="UP000239899">
    <property type="component" value="Unassembled WGS sequence"/>
</dbReference>
<feature type="region of interest" description="Disordered" evidence="1">
    <location>
        <begin position="221"/>
        <end position="275"/>
    </location>
</feature>
<comment type="caution">
    <text evidence="3">The sequence shown here is derived from an EMBL/GenBank/DDBJ whole genome shotgun (WGS) entry which is preliminary data.</text>
</comment>
<feature type="chain" id="PRO_5015134029" evidence="2">
    <location>
        <begin position="21"/>
        <end position="275"/>
    </location>
</feature>